<dbReference type="InterPro" id="IPR023796">
    <property type="entry name" value="Serpin_dom"/>
</dbReference>
<dbReference type="PANTHER" id="PTHR11461:SF180">
    <property type="entry name" value="LEUKOCYTE ELASTASE INHIBITOR"/>
    <property type="match status" value="1"/>
</dbReference>
<evidence type="ECO:0000256" key="7">
    <source>
        <dbReference type="ARBA" id="ARBA00073281"/>
    </source>
</evidence>
<dbReference type="Gene3D" id="2.30.39.10">
    <property type="entry name" value="Alpha-1-antitrypsin, domain 1"/>
    <property type="match status" value="1"/>
</dbReference>
<dbReference type="Bgee" id="ENSCPOG00000012763">
    <property type="expression patterns" value="Expressed in heart and 12 other cell types or tissues"/>
</dbReference>
<comment type="similarity">
    <text evidence="2">Belongs to the serpin family. Ov-serpin subfamily.</text>
</comment>
<keyword evidence="5" id="KW-0722">Serine protease inhibitor</keyword>
<dbReference type="GO" id="GO:0005615">
    <property type="term" value="C:extracellular space"/>
    <property type="evidence" value="ECO:0007669"/>
    <property type="project" value="InterPro"/>
</dbReference>
<evidence type="ECO:0000256" key="2">
    <source>
        <dbReference type="ARBA" id="ARBA00006426"/>
    </source>
</evidence>
<dbReference type="InterPro" id="IPR023795">
    <property type="entry name" value="Serpin_CS"/>
</dbReference>
<dbReference type="Proteomes" id="UP000005447">
    <property type="component" value="Unassembled WGS sequence"/>
</dbReference>
<dbReference type="VEuPathDB" id="HostDB:ENSCPOG00000012763"/>
<dbReference type="KEGG" id="cpoc:100721834"/>
<dbReference type="MEROPS" id="I04.006"/>
<dbReference type="InterPro" id="IPR042178">
    <property type="entry name" value="Serpin_sf_1"/>
</dbReference>
<dbReference type="InterPro" id="IPR036186">
    <property type="entry name" value="Serpin_sf"/>
</dbReference>
<dbReference type="InterPro" id="IPR000215">
    <property type="entry name" value="Serpin_fam"/>
</dbReference>
<feature type="domain" description="Serpin" evidence="9">
    <location>
        <begin position="13"/>
        <end position="377"/>
    </location>
</feature>
<dbReference type="RefSeq" id="XP_013003106.1">
    <property type="nucleotide sequence ID" value="XM_013147652.3"/>
</dbReference>
<dbReference type="Ensembl" id="ENSCPOT00000012886.3">
    <property type="protein sequence ID" value="ENSCPOP00000011485.2"/>
    <property type="gene ID" value="ENSCPOG00000012763.4"/>
</dbReference>
<evidence type="ECO:0000259" key="9">
    <source>
        <dbReference type="SMART" id="SM00093"/>
    </source>
</evidence>
<dbReference type="FunFam" id="2.30.39.10:FF:000014">
    <property type="entry name" value="Serpin family B member 9"/>
    <property type="match status" value="1"/>
</dbReference>
<dbReference type="Gene3D" id="3.30.497.10">
    <property type="entry name" value="Antithrombin, subunit I, domain 2"/>
    <property type="match status" value="1"/>
</dbReference>
<dbReference type="OrthoDB" id="671595at2759"/>
<keyword evidence="11" id="KW-1185">Reference proteome</keyword>
<evidence type="ECO:0000256" key="1">
    <source>
        <dbReference type="ARBA" id="ARBA00004496"/>
    </source>
</evidence>
<dbReference type="RefSeq" id="XP_003461113.1">
    <property type="nucleotide sequence ID" value="XM_003461065.5"/>
</dbReference>
<accession>H0VM65</accession>
<dbReference type="RefSeq" id="XP_013003108.1">
    <property type="nucleotide sequence ID" value="XM_013147654.3"/>
</dbReference>
<evidence type="ECO:0000313" key="10">
    <source>
        <dbReference type="Ensembl" id="ENSCPOP00000011485.2"/>
    </source>
</evidence>
<sequence length="377" mass="42570">MEQLSTANTAFALDIFRLLCNDNHTGNIFISPYSISSAMGMLFLGTRGETAAQLSKALHFDTVKDVHSSFQSLNAKLNKPRASYVLKLANRLYGEKTYDFLAEFLASTKKMYGAEMVSVDFKNDTESTRKTINKWVKEKTEGKIPELLAPGVIDDMSKMVLVNAIYFKGMWREKFTKDDTTDMLFKLSKKDTKTVKMMSRKANVPYGHVEDLGLQLVELPYADEEISMVILLPDEISDDGTGLEEIERQLSVEKLREWTQSLETTEVNIKLPRFKVEDSYDLNNNLTRLGVRDLFSRSKADLSGMSGARDLHVSKIIHKTFIDVNEEGTEAAAATAGFVAYAMLLEEVNFTVDHPFIFIIKNRILDLPLFIGRIISP</sequence>
<dbReference type="FunFam" id="3.30.497.10:FF:000001">
    <property type="entry name" value="Serine protease inhibitor"/>
    <property type="match status" value="1"/>
</dbReference>
<dbReference type="CTD" id="1992"/>
<keyword evidence="6" id="KW-0007">Acetylation</keyword>
<dbReference type="STRING" id="10141.ENSCPOP00000011485"/>
<evidence type="ECO:0000313" key="11">
    <source>
        <dbReference type="Proteomes" id="UP000005447"/>
    </source>
</evidence>
<dbReference type="InParanoid" id="H0VM65"/>
<dbReference type="SUPFAM" id="SSF56574">
    <property type="entry name" value="Serpins"/>
    <property type="match status" value="1"/>
</dbReference>
<dbReference type="OMA" id="DIHTEFQ"/>
<dbReference type="eggNOG" id="KOG2392">
    <property type="taxonomic scope" value="Eukaryota"/>
</dbReference>
<evidence type="ECO:0000256" key="5">
    <source>
        <dbReference type="ARBA" id="ARBA00022900"/>
    </source>
</evidence>
<dbReference type="Pfam" id="PF00079">
    <property type="entry name" value="Serpin"/>
    <property type="match status" value="1"/>
</dbReference>
<proteinExistence type="inferred from homology"/>
<evidence type="ECO:0000256" key="3">
    <source>
        <dbReference type="ARBA" id="ARBA00022490"/>
    </source>
</evidence>
<dbReference type="GO" id="GO:0032691">
    <property type="term" value="P:negative regulation of interleukin-1 beta production"/>
    <property type="evidence" value="ECO:0007669"/>
    <property type="project" value="Ensembl"/>
</dbReference>
<dbReference type="PROSITE" id="PS00284">
    <property type="entry name" value="SERPIN"/>
    <property type="match status" value="1"/>
</dbReference>
<reference evidence="10" key="3">
    <citation type="submission" date="2025-09" db="UniProtKB">
        <authorList>
            <consortium name="Ensembl"/>
        </authorList>
    </citation>
    <scope>IDENTIFICATION</scope>
    <source>
        <strain evidence="10">2N</strain>
    </source>
</reference>
<dbReference type="GO" id="GO:0044342">
    <property type="term" value="P:type B pancreatic cell proliferation"/>
    <property type="evidence" value="ECO:0007669"/>
    <property type="project" value="Ensembl"/>
</dbReference>
<dbReference type="GO" id="GO:0030336">
    <property type="term" value="P:negative regulation of cell migration"/>
    <property type="evidence" value="ECO:0007669"/>
    <property type="project" value="Ensembl"/>
</dbReference>
<dbReference type="SMART" id="SM00093">
    <property type="entry name" value="SERPIN"/>
    <property type="match status" value="1"/>
</dbReference>
<reference evidence="11" key="1">
    <citation type="journal article" date="2011" name="Nature">
        <title>A high-resolution map of human evolutionary constraint using 29 mammals.</title>
        <authorList>
            <person name="Lindblad-Toh K."/>
            <person name="Garber M."/>
            <person name="Zuk O."/>
            <person name="Lin M.F."/>
            <person name="Parker B.J."/>
            <person name="Washietl S."/>
            <person name="Kheradpour P."/>
            <person name="Ernst J."/>
            <person name="Jordan G."/>
            <person name="Mauceli E."/>
            <person name="Ward L.D."/>
            <person name="Lowe C.B."/>
            <person name="Holloway A.K."/>
            <person name="Clamp M."/>
            <person name="Gnerre S."/>
            <person name="Alfoldi J."/>
            <person name="Beal K."/>
            <person name="Chang J."/>
            <person name="Clawson H."/>
            <person name="Cuff J."/>
            <person name="Di Palma F."/>
            <person name="Fitzgerald S."/>
            <person name="Flicek P."/>
            <person name="Guttman M."/>
            <person name="Hubisz M.J."/>
            <person name="Jaffe D.B."/>
            <person name="Jungreis I."/>
            <person name="Kent W.J."/>
            <person name="Kostka D."/>
            <person name="Lara M."/>
            <person name="Martins A.L."/>
            <person name="Massingham T."/>
            <person name="Moltke I."/>
            <person name="Raney B.J."/>
            <person name="Rasmussen M.D."/>
            <person name="Robinson J."/>
            <person name="Stark A."/>
            <person name="Vilella A.J."/>
            <person name="Wen J."/>
            <person name="Xie X."/>
            <person name="Zody M.C."/>
            <person name="Baldwin J."/>
            <person name="Bloom T."/>
            <person name="Chin C.W."/>
            <person name="Heiman D."/>
            <person name="Nicol R."/>
            <person name="Nusbaum C."/>
            <person name="Young S."/>
            <person name="Wilkinson J."/>
            <person name="Worley K.C."/>
            <person name="Kovar C.L."/>
            <person name="Muzny D.M."/>
            <person name="Gibbs R.A."/>
            <person name="Cree A."/>
            <person name="Dihn H.H."/>
            <person name="Fowler G."/>
            <person name="Jhangiani S."/>
            <person name="Joshi V."/>
            <person name="Lee S."/>
            <person name="Lewis L.R."/>
            <person name="Nazareth L.V."/>
            <person name="Okwuonu G."/>
            <person name="Santibanez J."/>
            <person name="Warren W.C."/>
            <person name="Mardis E.R."/>
            <person name="Weinstock G.M."/>
            <person name="Wilson R.K."/>
            <person name="Delehaunty K."/>
            <person name="Dooling D."/>
            <person name="Fronik C."/>
            <person name="Fulton L."/>
            <person name="Fulton B."/>
            <person name="Graves T."/>
            <person name="Minx P."/>
            <person name="Sodergren E."/>
            <person name="Birney E."/>
            <person name="Margulies E.H."/>
            <person name="Herrero J."/>
            <person name="Green E.D."/>
            <person name="Haussler D."/>
            <person name="Siepel A."/>
            <person name="Goldman N."/>
            <person name="Pollard K.S."/>
            <person name="Pedersen J.S."/>
            <person name="Lander E.S."/>
            <person name="Kellis M."/>
        </authorList>
    </citation>
    <scope>NUCLEOTIDE SEQUENCE [LARGE SCALE GENOMIC DNA]</scope>
    <source>
        <strain evidence="11">2N</strain>
    </source>
</reference>
<dbReference type="InterPro" id="IPR042185">
    <property type="entry name" value="Serpin_sf_2"/>
</dbReference>
<evidence type="ECO:0000256" key="4">
    <source>
        <dbReference type="ARBA" id="ARBA00022690"/>
    </source>
</evidence>
<evidence type="ECO:0000256" key="8">
    <source>
        <dbReference type="ARBA" id="ARBA00079383"/>
    </source>
</evidence>
<organism evidence="10 11">
    <name type="scientific">Cavia porcellus</name>
    <name type="common">Guinea pig</name>
    <dbReference type="NCBI Taxonomy" id="10141"/>
    <lineage>
        <taxon>Eukaryota</taxon>
        <taxon>Metazoa</taxon>
        <taxon>Chordata</taxon>
        <taxon>Craniata</taxon>
        <taxon>Vertebrata</taxon>
        <taxon>Euteleostomi</taxon>
        <taxon>Mammalia</taxon>
        <taxon>Eutheria</taxon>
        <taxon>Euarchontoglires</taxon>
        <taxon>Glires</taxon>
        <taxon>Rodentia</taxon>
        <taxon>Hystricomorpha</taxon>
        <taxon>Caviidae</taxon>
        <taxon>Cavia</taxon>
    </lineage>
</organism>
<dbReference type="GeneTree" id="ENSGT00940000154573"/>
<dbReference type="AlphaFoldDB" id="H0VM65"/>
<protein>
    <recommendedName>
        <fullName evidence="7">Leukocyte elastase inhibitor</fullName>
    </recommendedName>
    <alternativeName>
        <fullName evidence="8">Serpin B1</fullName>
    </alternativeName>
</protein>
<dbReference type="HOGENOM" id="CLU_023330_0_2_1"/>
<dbReference type="GeneID" id="100721834"/>
<evidence type="ECO:0000256" key="6">
    <source>
        <dbReference type="ARBA" id="ARBA00022990"/>
    </source>
</evidence>
<dbReference type="EMBL" id="AAKN02057044">
    <property type="status" value="NOT_ANNOTATED_CDS"/>
    <property type="molecule type" value="Genomic_DNA"/>
</dbReference>
<dbReference type="FunCoup" id="H0VM65">
    <property type="interactions" value="722"/>
</dbReference>
<keyword evidence="4" id="KW-0646">Protease inhibitor</keyword>
<dbReference type="GO" id="GO:0036464">
    <property type="term" value="C:cytoplasmic ribonucleoprotein granule"/>
    <property type="evidence" value="ECO:0007669"/>
    <property type="project" value="Ensembl"/>
</dbReference>
<comment type="subcellular location">
    <subcellularLocation>
        <location evidence="1">Cytoplasm</location>
    </subcellularLocation>
</comment>
<keyword evidence="3" id="KW-0963">Cytoplasm</keyword>
<gene>
    <name evidence="10" type="primary">SERPINB1</name>
</gene>
<dbReference type="GO" id="GO:0004867">
    <property type="term" value="F:serine-type endopeptidase inhibitor activity"/>
    <property type="evidence" value="ECO:0007669"/>
    <property type="project" value="UniProtKB-KW"/>
</dbReference>
<dbReference type="RefSeq" id="XP_013003112.1">
    <property type="nucleotide sequence ID" value="XM_013147658.3"/>
</dbReference>
<dbReference type="PANTHER" id="PTHR11461">
    <property type="entry name" value="SERINE PROTEASE INHIBITOR, SERPIN"/>
    <property type="match status" value="1"/>
</dbReference>
<name>H0VM65_CAVPO</name>
<reference evidence="10" key="2">
    <citation type="submission" date="2025-08" db="UniProtKB">
        <authorList>
            <consortium name="Ensembl"/>
        </authorList>
    </citation>
    <scope>IDENTIFICATION</scope>
    <source>
        <strain evidence="10">2N</strain>
    </source>
</reference>